<comment type="caution">
    <text evidence="1">The sequence shown here is derived from an EMBL/GenBank/DDBJ whole genome shotgun (WGS) entry which is preliminary data.</text>
</comment>
<accession>A0ABU0YIW8</accession>
<sequence length="218" mass="23801">MASMPLFPAIRGVGMGHGTKYLIGGAPTVGKSTIAAALAAHLGLPWISTDQIRDIMRTVADRRAHPKLFNPEGYDAAGFYAAFSAEEIVAIEIGQGEAAWTGIKALIEHDYTWPQGFVIEGVNLLPGLLAQDLAPGAKVQIVFVTESDPSRMREVIFTRGLWTDAERYPDAVKEKEFAWITRFDAWIRAQAAAHGFPVVALEKDDRDLGRILEALKLS</sequence>
<dbReference type="PANTHER" id="PTHR33477:SF3">
    <property type="entry name" value="P-LOOP NTPASE DOMAIN-CONTAINING PROTEIN LPA1 HOMOLOG 1"/>
    <property type="match status" value="1"/>
</dbReference>
<dbReference type="SUPFAM" id="SSF52540">
    <property type="entry name" value="P-loop containing nucleoside triphosphate hydrolases"/>
    <property type="match status" value="1"/>
</dbReference>
<dbReference type="Gene3D" id="3.40.50.300">
    <property type="entry name" value="P-loop containing nucleotide triphosphate hydrolases"/>
    <property type="match status" value="1"/>
</dbReference>
<dbReference type="RefSeq" id="WP_379954004.1">
    <property type="nucleotide sequence ID" value="NZ_JAUYVI010000001.1"/>
</dbReference>
<dbReference type="InterPro" id="IPR027417">
    <property type="entry name" value="P-loop_NTPase"/>
</dbReference>
<evidence type="ECO:0008006" key="3">
    <source>
        <dbReference type="Google" id="ProtNLM"/>
    </source>
</evidence>
<evidence type="ECO:0000313" key="2">
    <source>
        <dbReference type="Proteomes" id="UP001230156"/>
    </source>
</evidence>
<dbReference type="PANTHER" id="PTHR33477">
    <property type="entry name" value="P-LOOP NTPASE DOMAIN-CONTAINING PROTEIN LPA1 HOMOLOG 1"/>
    <property type="match status" value="1"/>
</dbReference>
<dbReference type="Proteomes" id="UP001230156">
    <property type="component" value="Unassembled WGS sequence"/>
</dbReference>
<evidence type="ECO:0000313" key="1">
    <source>
        <dbReference type="EMBL" id="MDQ7246613.1"/>
    </source>
</evidence>
<protein>
    <recommendedName>
        <fullName evidence="3">AAA family ATPase</fullName>
    </recommendedName>
</protein>
<proteinExistence type="predicted"/>
<dbReference type="EMBL" id="JAUYVI010000001">
    <property type="protein sequence ID" value="MDQ7246613.1"/>
    <property type="molecule type" value="Genomic_DNA"/>
</dbReference>
<reference evidence="2" key="1">
    <citation type="submission" date="2023-08" db="EMBL/GenBank/DDBJ databases">
        <title>Rhodospirillaceae gen. nov., a novel taxon isolated from the Yangtze River Yuezi River estuary sludge.</title>
        <authorList>
            <person name="Ruan L."/>
        </authorList>
    </citation>
    <scope>NUCLEOTIDE SEQUENCE [LARGE SCALE GENOMIC DNA]</scope>
    <source>
        <strain evidence="2">R-7</strain>
    </source>
</reference>
<keyword evidence="2" id="KW-1185">Reference proteome</keyword>
<name>A0ABU0YIW8_9PROT</name>
<organism evidence="1 2">
    <name type="scientific">Dongia sedimenti</name>
    <dbReference type="NCBI Taxonomy" id="3064282"/>
    <lineage>
        <taxon>Bacteria</taxon>
        <taxon>Pseudomonadati</taxon>
        <taxon>Pseudomonadota</taxon>
        <taxon>Alphaproteobacteria</taxon>
        <taxon>Rhodospirillales</taxon>
        <taxon>Dongiaceae</taxon>
        <taxon>Dongia</taxon>
    </lineage>
</organism>
<gene>
    <name evidence="1" type="ORF">Q8A70_03000</name>
</gene>